<dbReference type="PANTHER" id="PTHR15561:SF0">
    <property type="entry name" value="DNA-DIRECTED RNA POLYMERASE III SUBUNIT RPC9"/>
    <property type="match status" value="1"/>
</dbReference>
<dbReference type="InterPro" id="IPR038846">
    <property type="entry name" value="RPC9"/>
</dbReference>
<keyword evidence="4" id="KW-0240">DNA-directed RNA polymerase</keyword>
<keyword evidence="8" id="KW-1185">Reference proteome</keyword>
<dbReference type="GO" id="GO:0006384">
    <property type="term" value="P:transcription initiation at RNA polymerase III promoter"/>
    <property type="evidence" value="ECO:0007669"/>
    <property type="project" value="InterPro"/>
</dbReference>
<organism evidence="7 8">
    <name type="scientific">Trichoglossum hirsutum</name>
    <dbReference type="NCBI Taxonomy" id="265104"/>
    <lineage>
        <taxon>Eukaryota</taxon>
        <taxon>Fungi</taxon>
        <taxon>Dikarya</taxon>
        <taxon>Ascomycota</taxon>
        <taxon>Pezizomycotina</taxon>
        <taxon>Geoglossomycetes</taxon>
        <taxon>Geoglossales</taxon>
        <taxon>Geoglossaceae</taxon>
        <taxon>Trichoglossum</taxon>
    </lineage>
</organism>
<dbReference type="InterPro" id="IPR010997">
    <property type="entry name" value="HRDC-like_sf"/>
</dbReference>
<dbReference type="InterPro" id="IPR038324">
    <property type="entry name" value="Rpb4/RPC9_sf"/>
</dbReference>
<dbReference type="Pfam" id="PF03874">
    <property type="entry name" value="RNA_pol_Rpb4"/>
    <property type="match status" value="1"/>
</dbReference>
<dbReference type="GO" id="GO:0000166">
    <property type="term" value="F:nucleotide binding"/>
    <property type="evidence" value="ECO:0007669"/>
    <property type="project" value="InterPro"/>
</dbReference>
<accession>A0A9P8LCC7</accession>
<dbReference type="GO" id="GO:0005666">
    <property type="term" value="C:RNA polymerase III complex"/>
    <property type="evidence" value="ECO:0007669"/>
    <property type="project" value="InterPro"/>
</dbReference>
<comment type="subcellular location">
    <subcellularLocation>
        <location evidence="1">Nucleus</location>
    </subcellularLocation>
</comment>
<dbReference type="AlphaFoldDB" id="A0A9P8LCC7"/>
<proteinExistence type="inferred from homology"/>
<keyword evidence="6" id="KW-0539">Nucleus</keyword>
<evidence type="ECO:0000256" key="6">
    <source>
        <dbReference type="ARBA" id="ARBA00023242"/>
    </source>
</evidence>
<evidence type="ECO:0000256" key="4">
    <source>
        <dbReference type="ARBA" id="ARBA00022478"/>
    </source>
</evidence>
<dbReference type="InterPro" id="IPR005574">
    <property type="entry name" value="Rpb4/RPC9"/>
</dbReference>
<keyword evidence="5" id="KW-0804">Transcription</keyword>
<gene>
    <name evidence="7" type="ORF">GP486_003842</name>
</gene>
<comment type="similarity">
    <text evidence="2">Belongs to the eukaryotic RPC9 RNA polymerase subunit family.</text>
</comment>
<evidence type="ECO:0000313" key="7">
    <source>
        <dbReference type="EMBL" id="KAH0559641.1"/>
    </source>
</evidence>
<dbReference type="Proteomes" id="UP000750711">
    <property type="component" value="Unassembled WGS sequence"/>
</dbReference>
<comment type="caution">
    <text evidence="7">The sequence shown here is derived from an EMBL/GenBank/DDBJ whole genome shotgun (WGS) entry which is preliminary data.</text>
</comment>
<dbReference type="Gene3D" id="1.20.1250.40">
    <property type="match status" value="1"/>
</dbReference>
<evidence type="ECO:0000256" key="3">
    <source>
        <dbReference type="ARBA" id="ARBA00016672"/>
    </source>
</evidence>
<name>A0A9P8LCC7_9PEZI</name>
<protein>
    <recommendedName>
        <fullName evidence="3">DNA-directed RNA polymerase III subunit RPC9</fullName>
    </recommendedName>
</protein>
<evidence type="ECO:0000313" key="8">
    <source>
        <dbReference type="Proteomes" id="UP000750711"/>
    </source>
</evidence>
<dbReference type="PANTHER" id="PTHR15561">
    <property type="entry name" value="CALCITONIN GENE-RELATED PEPTIDE-RECEPTOR COMPONENT PROTEIN"/>
    <property type="match status" value="1"/>
</dbReference>
<sequence length="100" mass="11207">MKLVDYLHTPPSPLQVNHSYTESTISDLITALRPYALEKPEYLMILNLRPATTAELDVVVEEMDQRFKEEEVEAMLKIIGEVLGRPSEGGGATDDAEMED</sequence>
<evidence type="ECO:0000256" key="1">
    <source>
        <dbReference type="ARBA" id="ARBA00004123"/>
    </source>
</evidence>
<evidence type="ECO:0000256" key="2">
    <source>
        <dbReference type="ARBA" id="ARBA00006898"/>
    </source>
</evidence>
<evidence type="ECO:0000256" key="5">
    <source>
        <dbReference type="ARBA" id="ARBA00023163"/>
    </source>
</evidence>
<dbReference type="EMBL" id="JAGHQM010000551">
    <property type="protein sequence ID" value="KAH0559641.1"/>
    <property type="molecule type" value="Genomic_DNA"/>
</dbReference>
<dbReference type="SUPFAM" id="SSF47819">
    <property type="entry name" value="HRDC-like"/>
    <property type="match status" value="1"/>
</dbReference>
<reference evidence="7" key="1">
    <citation type="submission" date="2021-03" db="EMBL/GenBank/DDBJ databases">
        <title>Comparative genomics and phylogenomic investigation of the class Geoglossomycetes provide insights into ecological specialization and systematics.</title>
        <authorList>
            <person name="Melie T."/>
            <person name="Pirro S."/>
            <person name="Miller A.N."/>
            <person name="Quandt A."/>
        </authorList>
    </citation>
    <scope>NUCLEOTIDE SEQUENCE</scope>
    <source>
        <strain evidence="7">CAQ_001_2017</strain>
    </source>
</reference>